<dbReference type="EMBL" id="LR746274">
    <property type="protein sequence ID" value="CAA7405084.1"/>
    <property type="molecule type" value="Genomic_DNA"/>
</dbReference>
<sequence>MRQRSEGKKREIKAQSIVFSCSRLLWRRDYLEHIKIIIDQASLGLRLTHNEEIGLRCENESVEM</sequence>
<organism evidence="1 2">
    <name type="scientific">Spirodela intermedia</name>
    <name type="common">Intermediate duckweed</name>
    <dbReference type="NCBI Taxonomy" id="51605"/>
    <lineage>
        <taxon>Eukaryota</taxon>
        <taxon>Viridiplantae</taxon>
        <taxon>Streptophyta</taxon>
        <taxon>Embryophyta</taxon>
        <taxon>Tracheophyta</taxon>
        <taxon>Spermatophyta</taxon>
        <taxon>Magnoliopsida</taxon>
        <taxon>Liliopsida</taxon>
        <taxon>Araceae</taxon>
        <taxon>Lemnoideae</taxon>
        <taxon>Spirodela</taxon>
    </lineage>
</organism>
<protein>
    <submittedName>
        <fullName evidence="1">Uncharacterized protein</fullName>
    </submittedName>
</protein>
<evidence type="ECO:0000313" key="1">
    <source>
        <dbReference type="EMBL" id="CAA7405084.1"/>
    </source>
</evidence>
<proteinExistence type="predicted"/>
<name>A0A7I8L738_SPIIN</name>
<reference evidence="1" key="1">
    <citation type="submission" date="2020-02" db="EMBL/GenBank/DDBJ databases">
        <authorList>
            <person name="Scholz U."/>
            <person name="Mascher M."/>
            <person name="Fiebig A."/>
        </authorList>
    </citation>
    <scope>NUCLEOTIDE SEQUENCE</scope>
</reference>
<dbReference type="Proteomes" id="UP000663760">
    <property type="component" value="Chromosome 11"/>
</dbReference>
<dbReference type="AlphaFoldDB" id="A0A7I8L738"/>
<evidence type="ECO:0000313" key="2">
    <source>
        <dbReference type="Proteomes" id="UP000663760"/>
    </source>
</evidence>
<keyword evidence="2" id="KW-1185">Reference proteome</keyword>
<gene>
    <name evidence="1" type="ORF">SI8410_11015762</name>
</gene>
<accession>A0A7I8L738</accession>